<feature type="non-terminal residue" evidence="1">
    <location>
        <position position="43"/>
    </location>
</feature>
<comment type="caution">
    <text evidence="1">The sequence shown here is derived from an EMBL/GenBank/DDBJ whole genome shotgun (WGS) entry which is preliminary data.</text>
</comment>
<reference evidence="1 2" key="1">
    <citation type="journal article" date="2018" name="Front. Plant Sci.">
        <title>Red Clover (Trifolium pratense) and Zigzag Clover (T. medium) - A Picture of Genomic Similarities and Differences.</title>
        <authorList>
            <person name="Dluhosova J."/>
            <person name="Istvanek J."/>
            <person name="Nedelnik J."/>
            <person name="Repkova J."/>
        </authorList>
    </citation>
    <scope>NUCLEOTIDE SEQUENCE [LARGE SCALE GENOMIC DNA]</scope>
    <source>
        <strain evidence="2">cv. 10/8</strain>
        <tissue evidence="1">Leaf</tissue>
    </source>
</reference>
<name>A0A392VVQ1_9FABA</name>
<protein>
    <submittedName>
        <fullName evidence="1">Uncharacterized protein</fullName>
    </submittedName>
</protein>
<dbReference type="EMBL" id="LXQA011302617">
    <property type="protein sequence ID" value="MCI92488.1"/>
    <property type="molecule type" value="Genomic_DNA"/>
</dbReference>
<evidence type="ECO:0000313" key="2">
    <source>
        <dbReference type="Proteomes" id="UP000265520"/>
    </source>
</evidence>
<sequence length="43" mass="4829">MLFISLNGSDENLSPLTFTQLSVESGVQPLDEFLYNTPRITLQ</sequence>
<organism evidence="1 2">
    <name type="scientific">Trifolium medium</name>
    <dbReference type="NCBI Taxonomy" id="97028"/>
    <lineage>
        <taxon>Eukaryota</taxon>
        <taxon>Viridiplantae</taxon>
        <taxon>Streptophyta</taxon>
        <taxon>Embryophyta</taxon>
        <taxon>Tracheophyta</taxon>
        <taxon>Spermatophyta</taxon>
        <taxon>Magnoliopsida</taxon>
        <taxon>eudicotyledons</taxon>
        <taxon>Gunneridae</taxon>
        <taxon>Pentapetalae</taxon>
        <taxon>rosids</taxon>
        <taxon>fabids</taxon>
        <taxon>Fabales</taxon>
        <taxon>Fabaceae</taxon>
        <taxon>Papilionoideae</taxon>
        <taxon>50 kb inversion clade</taxon>
        <taxon>NPAAA clade</taxon>
        <taxon>Hologalegina</taxon>
        <taxon>IRL clade</taxon>
        <taxon>Trifolieae</taxon>
        <taxon>Trifolium</taxon>
    </lineage>
</organism>
<dbReference type="AlphaFoldDB" id="A0A392VVQ1"/>
<dbReference type="Proteomes" id="UP000265520">
    <property type="component" value="Unassembled WGS sequence"/>
</dbReference>
<evidence type="ECO:0000313" key="1">
    <source>
        <dbReference type="EMBL" id="MCI92488.1"/>
    </source>
</evidence>
<proteinExistence type="predicted"/>
<accession>A0A392VVQ1</accession>
<keyword evidence="2" id="KW-1185">Reference proteome</keyword>